<comment type="caution">
    <text evidence="2">The sequence shown here is derived from an EMBL/GenBank/DDBJ whole genome shotgun (WGS) entry which is preliminary data.</text>
</comment>
<gene>
    <name evidence="2" type="ORF">FYJ91_04690</name>
</gene>
<organism evidence="2 3">
    <name type="scientific">Sphingomonas montanisoli</name>
    <dbReference type="NCBI Taxonomy" id="2606412"/>
    <lineage>
        <taxon>Bacteria</taxon>
        <taxon>Pseudomonadati</taxon>
        <taxon>Pseudomonadota</taxon>
        <taxon>Alphaproteobacteria</taxon>
        <taxon>Sphingomonadales</taxon>
        <taxon>Sphingomonadaceae</taxon>
        <taxon>Sphingomonas</taxon>
    </lineage>
</organism>
<evidence type="ECO:0000313" key="3">
    <source>
        <dbReference type="Proteomes" id="UP000322077"/>
    </source>
</evidence>
<reference evidence="2 3" key="1">
    <citation type="submission" date="2019-08" db="EMBL/GenBank/DDBJ databases">
        <authorList>
            <person name="Wang G."/>
            <person name="Xu Z."/>
        </authorList>
    </citation>
    <scope>NUCLEOTIDE SEQUENCE [LARGE SCALE GENOMIC DNA]</scope>
    <source>
        <strain evidence="2 3">ZX</strain>
    </source>
</reference>
<dbReference type="AlphaFoldDB" id="A0A5D9CDJ9"/>
<dbReference type="InterPro" id="IPR032710">
    <property type="entry name" value="NTF2-like_dom_sf"/>
</dbReference>
<sequence length="166" mass="19253">MSDMETQLQQLLDKQAITERIYDYGRSMDRLDKELGYAVFHADCAADYGEQMFQGTGHGFVDMCMSVHPHFHAHSHQFSNIRIWIDGPDKARSETYADVTLRRYEGEQAQDIRNLGRYIDRWEKRDGEWRIAERKFVLDFDVSGPATGAFATTGKRDRTDPSYFGN</sequence>
<dbReference type="Gene3D" id="3.10.450.50">
    <property type="match status" value="1"/>
</dbReference>
<dbReference type="EMBL" id="VTOU01000001">
    <property type="protein sequence ID" value="TZG29426.1"/>
    <property type="molecule type" value="Genomic_DNA"/>
</dbReference>
<dbReference type="RefSeq" id="WP_149521084.1">
    <property type="nucleotide sequence ID" value="NZ_VTOU01000001.1"/>
</dbReference>
<dbReference type="Proteomes" id="UP000322077">
    <property type="component" value="Unassembled WGS sequence"/>
</dbReference>
<dbReference type="SUPFAM" id="SSF54427">
    <property type="entry name" value="NTF2-like"/>
    <property type="match status" value="1"/>
</dbReference>
<feature type="domain" description="SnoaL-like" evidence="1">
    <location>
        <begin position="9"/>
        <end position="135"/>
    </location>
</feature>
<proteinExistence type="predicted"/>
<name>A0A5D9CDJ9_9SPHN</name>
<keyword evidence="3" id="KW-1185">Reference proteome</keyword>
<evidence type="ECO:0000313" key="2">
    <source>
        <dbReference type="EMBL" id="TZG29426.1"/>
    </source>
</evidence>
<dbReference type="InterPro" id="IPR037401">
    <property type="entry name" value="SnoaL-like"/>
</dbReference>
<evidence type="ECO:0000259" key="1">
    <source>
        <dbReference type="Pfam" id="PF13577"/>
    </source>
</evidence>
<dbReference type="Pfam" id="PF13577">
    <property type="entry name" value="SnoaL_4"/>
    <property type="match status" value="1"/>
</dbReference>
<protein>
    <submittedName>
        <fullName evidence="2">Nuclear transport factor 2 family protein</fullName>
    </submittedName>
</protein>
<accession>A0A5D9CDJ9</accession>